<reference evidence="1 2" key="1">
    <citation type="submission" date="2009-01" db="EMBL/GenBank/DDBJ databases">
        <authorList>
            <person name="Fulton L."/>
            <person name="Clifton S."/>
            <person name="Fulton B."/>
            <person name="Xu J."/>
            <person name="Minx P."/>
            <person name="Pepin K.H."/>
            <person name="Johnson M."/>
            <person name="Bhonagiri V."/>
            <person name="Nash W.E."/>
            <person name="Mardis E.R."/>
            <person name="Wilson R.K."/>
        </authorList>
    </citation>
    <scope>NUCLEOTIDE SEQUENCE [LARGE SCALE GENOMIC DNA]</scope>
    <source>
        <strain evidence="1 2">DSM 3353</strain>
    </source>
</reference>
<dbReference type="eggNOG" id="ENOG50337YB">
    <property type="taxonomic scope" value="Bacteria"/>
</dbReference>
<protein>
    <recommendedName>
        <fullName evidence="3">Metallo-beta-lactamase domain-containing protein</fullName>
    </recommendedName>
</protein>
<dbReference type="InterPro" id="IPR036866">
    <property type="entry name" value="RibonucZ/Hydroxyglut_hydro"/>
</dbReference>
<dbReference type="AlphaFoldDB" id="C0EUQ8"/>
<evidence type="ECO:0000313" key="1">
    <source>
        <dbReference type="EMBL" id="EEG36982.1"/>
    </source>
</evidence>
<dbReference type="Gene3D" id="3.60.15.10">
    <property type="entry name" value="Ribonuclease Z/Hydroxyacylglutathione hydrolase-like"/>
    <property type="match status" value="1"/>
</dbReference>
<name>C0EUQ8_9FIRM</name>
<dbReference type="InterPro" id="IPR052159">
    <property type="entry name" value="Competence_DNA_uptake"/>
</dbReference>
<gene>
    <name evidence="1" type="ORF">EUBHAL_01146</name>
</gene>
<evidence type="ECO:0008006" key="3">
    <source>
        <dbReference type="Google" id="ProtNLM"/>
    </source>
</evidence>
<comment type="caution">
    <text evidence="1">The sequence shown here is derived from an EMBL/GenBank/DDBJ whole genome shotgun (WGS) entry which is preliminary data.</text>
</comment>
<dbReference type="Proteomes" id="UP000003174">
    <property type="component" value="Unassembled WGS sequence"/>
</dbReference>
<dbReference type="GeneID" id="75047138"/>
<dbReference type="RefSeq" id="WP_005345812.1">
    <property type="nucleotide sequence ID" value="NZ_ACEP01000056.1"/>
</dbReference>
<proteinExistence type="predicted"/>
<organism evidence="1 2">
    <name type="scientific">Anaerobutyricum hallii DSM 3353</name>
    <dbReference type="NCBI Taxonomy" id="411469"/>
    <lineage>
        <taxon>Bacteria</taxon>
        <taxon>Bacillati</taxon>
        <taxon>Bacillota</taxon>
        <taxon>Clostridia</taxon>
        <taxon>Lachnospirales</taxon>
        <taxon>Lachnospiraceae</taxon>
        <taxon>Anaerobutyricum</taxon>
    </lineage>
</organism>
<dbReference type="EMBL" id="ACEP01000056">
    <property type="protein sequence ID" value="EEG36982.1"/>
    <property type="molecule type" value="Genomic_DNA"/>
</dbReference>
<evidence type="ECO:0000313" key="2">
    <source>
        <dbReference type="Proteomes" id="UP000003174"/>
    </source>
</evidence>
<dbReference type="PANTHER" id="PTHR30619">
    <property type="entry name" value="DNA INTERNALIZATION/COMPETENCE PROTEIN COMEC/REC2"/>
    <property type="match status" value="1"/>
</dbReference>
<dbReference type="SUPFAM" id="SSF56281">
    <property type="entry name" value="Metallo-hydrolase/oxidoreductase"/>
    <property type="match status" value="1"/>
</dbReference>
<accession>C0EUQ8</accession>
<reference evidence="1 2" key="2">
    <citation type="submission" date="2009-02" db="EMBL/GenBank/DDBJ databases">
        <title>Draft genome sequence of Eubacterium hallii (DSM 3353).</title>
        <authorList>
            <person name="Sudarsanam P."/>
            <person name="Ley R."/>
            <person name="Guruge J."/>
            <person name="Turnbaugh P.J."/>
            <person name="Mahowald M."/>
            <person name="Liep D."/>
            <person name="Gordon J."/>
        </authorList>
    </citation>
    <scope>NUCLEOTIDE SEQUENCE [LARGE SCALE GENOMIC DNA]</scope>
    <source>
        <strain evidence="1 2">DSM 3353</strain>
    </source>
</reference>
<sequence>MYSYDMHLSGRSISRYKQIIYFEKQLLIETYIIGYKSQGESILFFIKTDGGISFSGLIDCFCLKDIDKVRDVLEANKITALDFICWTHPDWDHSKGLKSIIDNYTSEKTHIWIPESVEMGEIKCSKEVRELFQYLKECTVNCSTEYNVYSTSDRKDMMCYNSISFRKDTNNFPLELVSYAPNSKLVRKQTYTDKYIKNDRSIFFVLSLGSVRIFFTGDIEDDTIEKIPANFFGEHIHIMKIPHHGSGSSVKMLDLGWDGCDIACSTVMRKGNDLPVKDVMEQYKKNAQLLLCTGKSNKEKEEEDYGVIRIITDVIENKFSIDTEGNAEIWNSISDVR</sequence>
<dbReference type="PANTHER" id="PTHR30619:SF1">
    <property type="entry name" value="RECOMBINATION PROTEIN 2"/>
    <property type="match status" value="1"/>
</dbReference>